<proteinExistence type="predicted"/>
<dbReference type="PANTHER" id="PTHR33371:SF16">
    <property type="entry name" value="MCE-FAMILY PROTEIN MCE3F"/>
    <property type="match status" value="1"/>
</dbReference>
<feature type="domain" description="Mammalian cell entry C-terminal" evidence="4">
    <location>
        <begin position="123"/>
        <end position="291"/>
    </location>
</feature>
<feature type="region of interest" description="Disordered" evidence="1">
    <location>
        <begin position="460"/>
        <end position="480"/>
    </location>
</feature>
<dbReference type="Pfam" id="PF02470">
    <property type="entry name" value="MlaD"/>
    <property type="match status" value="1"/>
</dbReference>
<keyword evidence="2" id="KW-0812">Transmembrane</keyword>
<feature type="domain" description="Mce/MlaD" evidence="3">
    <location>
        <begin position="41"/>
        <end position="115"/>
    </location>
</feature>
<dbReference type="GO" id="GO:0005576">
    <property type="term" value="C:extracellular region"/>
    <property type="evidence" value="ECO:0007669"/>
    <property type="project" value="TreeGrafter"/>
</dbReference>
<feature type="region of interest" description="Disordered" evidence="1">
    <location>
        <begin position="403"/>
        <end position="430"/>
    </location>
</feature>
<reference evidence="5 6" key="1">
    <citation type="journal article" date="2015" name="Genome Biol. Evol.">
        <title>Characterization of Three Mycobacterium spp. with Potential Use in Bioremediation by Genome Sequencing and Comparative Genomics.</title>
        <authorList>
            <person name="Das S."/>
            <person name="Pettersson B.M."/>
            <person name="Behra P.R."/>
            <person name="Ramesh M."/>
            <person name="Dasgupta S."/>
            <person name="Bhattacharya A."/>
            <person name="Kirsebom L.A."/>
        </authorList>
    </citation>
    <scope>NUCLEOTIDE SEQUENCE [LARGE SCALE GENOMIC DNA]</scope>
    <source>
        <strain evidence="5 6">DSM 44075</strain>
    </source>
</reference>
<dbReference type="Proteomes" id="UP000036313">
    <property type="component" value="Unassembled WGS sequence"/>
</dbReference>
<dbReference type="AlphaFoldDB" id="A0A0J6YV56"/>
<evidence type="ECO:0000313" key="6">
    <source>
        <dbReference type="Proteomes" id="UP000036313"/>
    </source>
</evidence>
<evidence type="ECO:0000256" key="2">
    <source>
        <dbReference type="SAM" id="Phobius"/>
    </source>
</evidence>
<dbReference type="NCBIfam" id="TIGR00996">
    <property type="entry name" value="Mtu_fam_mce"/>
    <property type="match status" value="1"/>
</dbReference>
<dbReference type="EMBL" id="JYNU01000013">
    <property type="protein sequence ID" value="KMO76341.1"/>
    <property type="molecule type" value="Genomic_DNA"/>
</dbReference>
<sequence>MVLSRKVRIQLVFFAIITLVGGSIMTFNYIGLPNLLFGIGHYRVTVELPEAAGLYKNANVTYRGTEVGRVQSVDLDSTGVTAVLSLKSGIDIPKDLSAEVHSQSSVGEQYVALLPHSDGGPVLENGDVIPESRTSVPPDIGTLLDSTNRGLEAIPDDNLQTVVSEASVAVGGLGPELSRLVRGSTQLAIDARKNLDALTNLVDNSRPILDSQSDTAGSIDAWAANLASVTGQLRDENPSVQGILERGPAAADEVRQLFDRLQPTLPVVMANLVTLGGVAVTYQPALEQLLVLIPSAVEIVQAAGLTNRNTKQDYKGAFLSFNLNLNLPPPCTTGYLPPNQARTTSLTDYPDRPAGDLYCRVPQDSMFNVRGARNYPCLERPGKRAPTAQMCESDENYVPLNEGTYWKGDPNATTTGQPVPQPRTGSAPAPATAAPLAVAEYDPATGRYVGPDGRVYTQSDLAQNAQEKTWQTMMMPPNPR</sequence>
<dbReference type="InterPro" id="IPR024516">
    <property type="entry name" value="Mce_C"/>
</dbReference>
<comment type="caution">
    <text evidence="5">The sequence shown here is derived from an EMBL/GenBank/DDBJ whole genome shotgun (WGS) entry which is preliminary data.</text>
</comment>
<dbReference type="InterPro" id="IPR003399">
    <property type="entry name" value="Mce/MlaD"/>
</dbReference>
<evidence type="ECO:0000313" key="5">
    <source>
        <dbReference type="EMBL" id="KMO76341.1"/>
    </source>
</evidence>
<dbReference type="InterPro" id="IPR052336">
    <property type="entry name" value="MlaD_Phospholipid_Transporter"/>
</dbReference>
<evidence type="ECO:0000259" key="4">
    <source>
        <dbReference type="Pfam" id="PF11887"/>
    </source>
</evidence>
<dbReference type="RefSeq" id="WP_048423200.1">
    <property type="nucleotide sequence ID" value="NZ_JYNU01000013.1"/>
</dbReference>
<keyword evidence="2" id="KW-0472">Membrane</keyword>
<keyword evidence="2" id="KW-1133">Transmembrane helix</keyword>
<feature type="compositionally biased region" description="Polar residues" evidence="1">
    <location>
        <begin position="460"/>
        <end position="472"/>
    </location>
</feature>
<dbReference type="Pfam" id="PF11887">
    <property type="entry name" value="Mce4_CUP1"/>
    <property type="match status" value="1"/>
</dbReference>
<evidence type="ECO:0000259" key="3">
    <source>
        <dbReference type="Pfam" id="PF02470"/>
    </source>
</evidence>
<dbReference type="PANTHER" id="PTHR33371">
    <property type="entry name" value="INTERMEMBRANE PHOSPHOLIPID TRANSPORT SYSTEM BINDING PROTEIN MLAD-RELATED"/>
    <property type="match status" value="1"/>
</dbReference>
<accession>A0A0J6YV56</accession>
<dbReference type="InterPro" id="IPR005693">
    <property type="entry name" value="Mce"/>
</dbReference>
<protein>
    <submittedName>
        <fullName evidence="5">Mce related protein</fullName>
    </submittedName>
</protein>
<organism evidence="5 6">
    <name type="scientific">Mycolicibacterium obuense</name>
    <dbReference type="NCBI Taxonomy" id="1807"/>
    <lineage>
        <taxon>Bacteria</taxon>
        <taxon>Bacillati</taxon>
        <taxon>Actinomycetota</taxon>
        <taxon>Actinomycetes</taxon>
        <taxon>Mycobacteriales</taxon>
        <taxon>Mycobacteriaceae</taxon>
        <taxon>Mycolicibacterium</taxon>
    </lineage>
</organism>
<evidence type="ECO:0000256" key="1">
    <source>
        <dbReference type="SAM" id="MobiDB-lite"/>
    </source>
</evidence>
<feature type="transmembrane region" description="Helical" evidence="2">
    <location>
        <begin position="12"/>
        <end position="32"/>
    </location>
</feature>
<gene>
    <name evidence="5" type="ORF">MOBUDSM44075_02333</name>
</gene>
<dbReference type="PATRIC" id="fig|1807.14.peg.2354"/>
<name>A0A0J6YV56_9MYCO</name>